<dbReference type="SMART" id="SM00490">
    <property type="entry name" value="HELICc"/>
    <property type="match status" value="1"/>
</dbReference>
<dbReference type="SMART" id="SM00487">
    <property type="entry name" value="DEXDc"/>
    <property type="match status" value="1"/>
</dbReference>
<dbReference type="Gene3D" id="3.40.50.300">
    <property type="entry name" value="P-loop containing nucleotide triphosphate hydrolases"/>
    <property type="match status" value="2"/>
</dbReference>
<dbReference type="GO" id="GO:0005524">
    <property type="term" value="F:ATP binding"/>
    <property type="evidence" value="ECO:0007669"/>
    <property type="project" value="InterPro"/>
</dbReference>
<dbReference type="GO" id="GO:0005829">
    <property type="term" value="C:cytosol"/>
    <property type="evidence" value="ECO:0007669"/>
    <property type="project" value="TreeGrafter"/>
</dbReference>
<dbReference type="GO" id="GO:0003677">
    <property type="term" value="F:DNA binding"/>
    <property type="evidence" value="ECO:0007669"/>
    <property type="project" value="InterPro"/>
</dbReference>
<proteinExistence type="predicted"/>
<keyword evidence="3" id="KW-0378">Hydrolase</keyword>
<evidence type="ECO:0000259" key="2">
    <source>
        <dbReference type="PROSITE" id="PS51194"/>
    </source>
</evidence>
<dbReference type="InterPro" id="IPR027417">
    <property type="entry name" value="P-loop_NTPase"/>
</dbReference>
<dbReference type="PANTHER" id="PTHR47396:SF1">
    <property type="entry name" value="ATP-DEPENDENT HELICASE IRC3-RELATED"/>
    <property type="match status" value="1"/>
</dbReference>
<dbReference type="PROSITE" id="PS51192">
    <property type="entry name" value="HELICASE_ATP_BIND_1"/>
    <property type="match status" value="1"/>
</dbReference>
<dbReference type="InterPro" id="IPR014001">
    <property type="entry name" value="Helicase_ATP-bd"/>
</dbReference>
<dbReference type="InterPro" id="IPR050742">
    <property type="entry name" value="Helicase_Restrict-Modif_Enz"/>
</dbReference>
<keyword evidence="4" id="KW-1185">Reference proteome</keyword>
<dbReference type="InterPro" id="IPR001650">
    <property type="entry name" value="Helicase_C-like"/>
</dbReference>
<reference evidence="3" key="1">
    <citation type="submission" date="2022-03" db="EMBL/GenBank/DDBJ databases">
        <title>Genomic Encyclopedia of Type Strains, Phase III (KMG-III): the genomes of soil and plant-associated and newly described type strains.</title>
        <authorList>
            <person name="Whitman W."/>
        </authorList>
    </citation>
    <scope>NUCLEOTIDE SEQUENCE</scope>
    <source>
        <strain evidence="3">ANL 6-2</strain>
    </source>
</reference>
<dbReference type="RefSeq" id="WP_253476622.1">
    <property type="nucleotide sequence ID" value="NZ_JALJXV010000003.1"/>
</dbReference>
<dbReference type="GO" id="GO:0004386">
    <property type="term" value="F:helicase activity"/>
    <property type="evidence" value="ECO:0007669"/>
    <property type="project" value="UniProtKB-KW"/>
</dbReference>
<keyword evidence="3" id="KW-0067">ATP-binding</keyword>
<evidence type="ECO:0000259" key="1">
    <source>
        <dbReference type="PROSITE" id="PS51192"/>
    </source>
</evidence>
<accession>A0AAE3G527</accession>
<sequence>MSSLALIESAGEKTPRDYQERSVEAVCRYLREGFRRILVKQPTGTGKTFTSKLLMLSVGLREALGIEASAERRLRVLFISHRARLNRQAAAEYAGLASVELITQSAFADIPPAVLEAGWDVTLIDEAHHEAMMSMQLLLDRLVHTPIIGLTADDDRGDGFLVKFERVVVPISEREAARRGFIERAGVNTVLDHGGSDKSALAIALVREYHRHMGNTIVFFRTEAECQRLAGEMRSLGLSHAVLTSEVDEAGMDAALERLASGEIQFLLNCMRIGEGIDCRNVTDVLLMRQFASRAEKKQFIGRAIRNDSPCAAWELQNPIIDSVAAKDCVGMTKYERLIYLRDGRWHETLLSGEDATWGQMAHLRERPDQPRPEACDDVPCRLRRIGGGALSATAAGINTNTDPMESVIRAARSLERADQLSLFGEADTDTDHQGGRIAA</sequence>
<dbReference type="Pfam" id="PF04851">
    <property type="entry name" value="ResIII"/>
    <property type="match status" value="1"/>
</dbReference>
<dbReference type="Pfam" id="PF00271">
    <property type="entry name" value="Helicase_C"/>
    <property type="match status" value="1"/>
</dbReference>
<dbReference type="InterPro" id="IPR006935">
    <property type="entry name" value="Helicase/UvrB_N"/>
</dbReference>
<dbReference type="Proteomes" id="UP001205843">
    <property type="component" value="Unassembled WGS sequence"/>
</dbReference>
<feature type="domain" description="Helicase C-terminal" evidence="2">
    <location>
        <begin position="205"/>
        <end position="357"/>
    </location>
</feature>
<organism evidence="3 4">
    <name type="scientific">Natronocella acetinitrilica</name>
    <dbReference type="NCBI Taxonomy" id="414046"/>
    <lineage>
        <taxon>Bacteria</taxon>
        <taxon>Pseudomonadati</taxon>
        <taxon>Pseudomonadota</taxon>
        <taxon>Gammaproteobacteria</taxon>
        <taxon>Chromatiales</taxon>
        <taxon>Ectothiorhodospiraceae</taxon>
        <taxon>Natronocella</taxon>
    </lineage>
</organism>
<evidence type="ECO:0000313" key="4">
    <source>
        <dbReference type="Proteomes" id="UP001205843"/>
    </source>
</evidence>
<comment type="caution">
    <text evidence="3">The sequence shown here is derived from an EMBL/GenBank/DDBJ whole genome shotgun (WGS) entry which is preliminary data.</text>
</comment>
<keyword evidence="3" id="KW-0347">Helicase</keyword>
<dbReference type="PROSITE" id="PS51194">
    <property type="entry name" value="HELICASE_CTER"/>
    <property type="match status" value="1"/>
</dbReference>
<dbReference type="EMBL" id="JALJXV010000003">
    <property type="protein sequence ID" value="MCP1674548.1"/>
    <property type="molecule type" value="Genomic_DNA"/>
</dbReference>
<dbReference type="PANTHER" id="PTHR47396">
    <property type="entry name" value="TYPE I RESTRICTION ENZYME ECOKI R PROTEIN"/>
    <property type="match status" value="1"/>
</dbReference>
<dbReference type="AlphaFoldDB" id="A0AAE3G527"/>
<name>A0AAE3G527_9GAMM</name>
<feature type="domain" description="Helicase ATP-binding" evidence="1">
    <location>
        <begin position="28"/>
        <end position="152"/>
    </location>
</feature>
<dbReference type="GO" id="GO:0016787">
    <property type="term" value="F:hydrolase activity"/>
    <property type="evidence" value="ECO:0007669"/>
    <property type="project" value="InterPro"/>
</dbReference>
<dbReference type="SUPFAM" id="SSF52540">
    <property type="entry name" value="P-loop containing nucleoside triphosphate hydrolases"/>
    <property type="match status" value="1"/>
</dbReference>
<protein>
    <submittedName>
        <fullName evidence="3">Superfamily II DNA or RNA helicase</fullName>
    </submittedName>
</protein>
<evidence type="ECO:0000313" key="3">
    <source>
        <dbReference type="EMBL" id="MCP1674548.1"/>
    </source>
</evidence>
<gene>
    <name evidence="3" type="ORF">J2T57_001650</name>
</gene>
<keyword evidence="3" id="KW-0547">Nucleotide-binding</keyword>